<dbReference type="Proteomes" id="UP000199239">
    <property type="component" value="Unassembled WGS sequence"/>
</dbReference>
<sequence length="252" mass="28414">MTAGVDHIAGFTYHGRKGRVENAFRYSVDYVLVDAEARLETPLLFSRNGRGVTSLQDIDHGGDKGAGRGAAWVRDVLAQHQITGVAKIELLAQPRVLGHVFNPVSFWLCRRQDGALITVIAEVSNTFGDRHSYLCHHDDLSEIKPDDHLHATKVFHVSPFQPVEGSYVFRFDIREDRVGIWIDYTQSEGGLIATLTGKRKPLTNAGIMWAMLRRPFGARRVLALIHWQAVKLWWKGGGYRPRPEPPRQDVSR</sequence>
<evidence type="ECO:0008006" key="3">
    <source>
        <dbReference type="Google" id="ProtNLM"/>
    </source>
</evidence>
<dbReference type="STRING" id="394264.SAMN04488040_2375"/>
<proteinExistence type="predicted"/>
<dbReference type="PANTHER" id="PTHR33973:SF4">
    <property type="entry name" value="OS07G0153300 PROTEIN"/>
    <property type="match status" value="1"/>
</dbReference>
<dbReference type="Pfam" id="PF07103">
    <property type="entry name" value="DUF1365"/>
    <property type="match status" value="1"/>
</dbReference>
<accession>A0A1I6TNV9</accession>
<evidence type="ECO:0000313" key="2">
    <source>
        <dbReference type="Proteomes" id="UP000199239"/>
    </source>
</evidence>
<gene>
    <name evidence="1" type="ORF">SAMN04488040_2375</name>
</gene>
<name>A0A1I6TNV9_9RHOB</name>
<protein>
    <recommendedName>
        <fullName evidence="3">Cyclopropane-fatty-acyl-phospholipid synthase</fullName>
    </recommendedName>
</protein>
<keyword evidence="2" id="KW-1185">Reference proteome</keyword>
<dbReference type="AlphaFoldDB" id="A0A1I6TNV9"/>
<organism evidence="1 2">
    <name type="scientific">Sulfitobacter marinus</name>
    <dbReference type="NCBI Taxonomy" id="394264"/>
    <lineage>
        <taxon>Bacteria</taxon>
        <taxon>Pseudomonadati</taxon>
        <taxon>Pseudomonadota</taxon>
        <taxon>Alphaproteobacteria</taxon>
        <taxon>Rhodobacterales</taxon>
        <taxon>Roseobacteraceae</taxon>
        <taxon>Sulfitobacter</taxon>
    </lineage>
</organism>
<dbReference type="InterPro" id="IPR010775">
    <property type="entry name" value="DUF1365"/>
</dbReference>
<dbReference type="EMBL" id="FPAJ01000003">
    <property type="protein sequence ID" value="SFS90860.1"/>
    <property type="molecule type" value="Genomic_DNA"/>
</dbReference>
<dbReference type="PANTHER" id="PTHR33973">
    <property type="entry name" value="OS07G0153300 PROTEIN"/>
    <property type="match status" value="1"/>
</dbReference>
<dbReference type="RefSeq" id="WP_093916559.1">
    <property type="nucleotide sequence ID" value="NZ_FPAJ01000003.1"/>
</dbReference>
<evidence type="ECO:0000313" key="1">
    <source>
        <dbReference type="EMBL" id="SFS90860.1"/>
    </source>
</evidence>
<reference evidence="2" key="1">
    <citation type="submission" date="2016-10" db="EMBL/GenBank/DDBJ databases">
        <authorList>
            <person name="Varghese N."/>
            <person name="Submissions S."/>
        </authorList>
    </citation>
    <scope>NUCLEOTIDE SEQUENCE [LARGE SCALE GENOMIC DNA]</scope>
    <source>
        <strain evidence="2">DSM 23422</strain>
    </source>
</reference>
<dbReference type="OrthoDB" id="9778801at2"/>